<feature type="compositionally biased region" description="Basic residues" evidence="1">
    <location>
        <begin position="185"/>
        <end position="196"/>
    </location>
</feature>
<dbReference type="EMBL" id="HBIV01018180">
    <property type="protein sequence ID" value="CAE0661591.1"/>
    <property type="molecule type" value="Transcribed_RNA"/>
</dbReference>
<accession>A0A7S3YTM3</accession>
<feature type="compositionally biased region" description="Basic residues" evidence="1">
    <location>
        <begin position="116"/>
        <end position="130"/>
    </location>
</feature>
<feature type="compositionally biased region" description="Low complexity" evidence="1">
    <location>
        <begin position="135"/>
        <end position="146"/>
    </location>
</feature>
<protein>
    <submittedName>
        <fullName evidence="2">Uncharacterized protein</fullName>
    </submittedName>
</protein>
<feature type="compositionally biased region" description="Basic and acidic residues" evidence="1">
    <location>
        <begin position="174"/>
        <end position="184"/>
    </location>
</feature>
<sequence>MVDAKGRPGVAASFSSSDYGEDKGWSMSSPLRYAGLTGIAPILNQARTSHRSPLHFGEPSFEKKTKSVAFSVEPLEFEEVDFEPTTVVSSLPSGVSHLKLNVESVRNLKIVPTIKRTKARRRKSKHKRERKEKSVSVTTVRRSSSVQRRRNRAPPRSSSSSTRKLKIVPLRRLNIVDRGRGPERKRPHGKRKSRRPVSKDIGVKQPTTDSMPSSRSMYAYIFDSDVDSVGNWDMG</sequence>
<organism evidence="2">
    <name type="scientific">Lotharella globosa</name>
    <dbReference type="NCBI Taxonomy" id="91324"/>
    <lineage>
        <taxon>Eukaryota</taxon>
        <taxon>Sar</taxon>
        <taxon>Rhizaria</taxon>
        <taxon>Cercozoa</taxon>
        <taxon>Chlorarachniophyceae</taxon>
        <taxon>Lotharella</taxon>
    </lineage>
</organism>
<evidence type="ECO:0000313" key="2">
    <source>
        <dbReference type="EMBL" id="CAE0661591.1"/>
    </source>
</evidence>
<reference evidence="2" key="1">
    <citation type="submission" date="2021-01" db="EMBL/GenBank/DDBJ databases">
        <authorList>
            <person name="Corre E."/>
            <person name="Pelletier E."/>
            <person name="Niang G."/>
            <person name="Scheremetjew M."/>
            <person name="Finn R."/>
            <person name="Kale V."/>
            <person name="Holt S."/>
            <person name="Cochrane G."/>
            <person name="Meng A."/>
            <person name="Brown T."/>
            <person name="Cohen L."/>
        </authorList>
    </citation>
    <scope>NUCLEOTIDE SEQUENCE</scope>
    <source>
        <strain evidence="2">CCCM811</strain>
    </source>
</reference>
<name>A0A7S3YTM3_9EUKA</name>
<evidence type="ECO:0000256" key="1">
    <source>
        <dbReference type="SAM" id="MobiDB-lite"/>
    </source>
</evidence>
<gene>
    <name evidence="2" type="ORF">LGLO00237_LOCUS13186</name>
</gene>
<feature type="compositionally biased region" description="Polar residues" evidence="1">
    <location>
        <begin position="205"/>
        <end position="215"/>
    </location>
</feature>
<feature type="region of interest" description="Disordered" evidence="1">
    <location>
        <begin position="116"/>
        <end position="215"/>
    </location>
</feature>
<proteinExistence type="predicted"/>
<dbReference type="AlphaFoldDB" id="A0A7S3YTM3"/>
<feature type="region of interest" description="Disordered" evidence="1">
    <location>
        <begin position="1"/>
        <end position="24"/>
    </location>
</feature>